<organism evidence="1 2">
    <name type="scientific">Microlunatus sagamiharensis</name>
    <dbReference type="NCBI Taxonomy" id="546874"/>
    <lineage>
        <taxon>Bacteria</taxon>
        <taxon>Bacillati</taxon>
        <taxon>Actinomycetota</taxon>
        <taxon>Actinomycetes</taxon>
        <taxon>Propionibacteriales</taxon>
        <taxon>Propionibacteriaceae</taxon>
        <taxon>Microlunatus</taxon>
    </lineage>
</organism>
<name>A0A1H2LLA4_9ACTN</name>
<keyword evidence="2" id="KW-1185">Reference proteome</keyword>
<dbReference type="RefSeq" id="WP_091072800.1">
    <property type="nucleotide sequence ID" value="NZ_LT629799.1"/>
</dbReference>
<reference evidence="2" key="1">
    <citation type="submission" date="2016-10" db="EMBL/GenBank/DDBJ databases">
        <authorList>
            <person name="Varghese N."/>
            <person name="Submissions S."/>
        </authorList>
    </citation>
    <scope>NUCLEOTIDE SEQUENCE [LARGE SCALE GENOMIC DNA]</scope>
    <source>
        <strain evidence="2">DSM 21743</strain>
    </source>
</reference>
<evidence type="ECO:0000313" key="1">
    <source>
        <dbReference type="EMBL" id="SDU81166.1"/>
    </source>
</evidence>
<dbReference type="OrthoDB" id="5143916at2"/>
<evidence type="ECO:0000313" key="2">
    <source>
        <dbReference type="Proteomes" id="UP000198825"/>
    </source>
</evidence>
<proteinExistence type="predicted"/>
<dbReference type="STRING" id="546874.SAMN04488544_0338"/>
<dbReference type="AlphaFoldDB" id="A0A1H2LLA4"/>
<gene>
    <name evidence="1" type="ORF">SAMN04488544_0338</name>
</gene>
<protein>
    <submittedName>
        <fullName evidence="1">Uncharacterized protein</fullName>
    </submittedName>
</protein>
<sequence length="145" mass="16298">MPYNTIVRNEPYDVTPAMEAARLSALRAVQKLLEPERGLSVAHQRELLSVSLWKWTEAAGVAPHPKFNVRYATPAALDQATPAKVNHEHVWPRKWIIDRLLESGKVWAEDDLRRFLEERGVACIVTVEEHAKLGVLGAGAEGWAR</sequence>
<dbReference type="Proteomes" id="UP000198825">
    <property type="component" value="Chromosome I"/>
</dbReference>
<dbReference type="EMBL" id="LT629799">
    <property type="protein sequence ID" value="SDU81166.1"/>
    <property type="molecule type" value="Genomic_DNA"/>
</dbReference>
<accession>A0A1H2LLA4</accession>